<keyword evidence="2" id="KW-0812">Transmembrane</keyword>
<dbReference type="KEGG" id="cre:CHLRE_01g005001v5"/>
<keyword evidence="4" id="KW-1185">Reference proteome</keyword>
<dbReference type="AlphaFoldDB" id="A8JFZ3"/>
<dbReference type="OrthoDB" id="496991at2759"/>
<organism evidence="3 4">
    <name type="scientific">Chlamydomonas reinhardtii</name>
    <name type="common">Chlamydomonas smithii</name>
    <dbReference type="NCBI Taxonomy" id="3055"/>
    <lineage>
        <taxon>Eukaryota</taxon>
        <taxon>Viridiplantae</taxon>
        <taxon>Chlorophyta</taxon>
        <taxon>core chlorophytes</taxon>
        <taxon>Chlorophyceae</taxon>
        <taxon>CS clade</taxon>
        <taxon>Chlamydomonadales</taxon>
        <taxon>Chlamydomonadaceae</taxon>
        <taxon>Chlamydomonas</taxon>
    </lineage>
</organism>
<evidence type="ECO:0000256" key="1">
    <source>
        <dbReference type="SAM" id="MobiDB-lite"/>
    </source>
</evidence>
<dbReference type="Proteomes" id="UP000006906">
    <property type="component" value="Chromosome 1"/>
</dbReference>
<feature type="transmembrane region" description="Helical" evidence="2">
    <location>
        <begin position="109"/>
        <end position="134"/>
    </location>
</feature>
<reference evidence="3 4" key="1">
    <citation type="journal article" date="2007" name="Science">
        <title>The Chlamydomonas genome reveals the evolution of key animal and plant functions.</title>
        <authorList>
            <person name="Merchant S.S."/>
            <person name="Prochnik S.E."/>
            <person name="Vallon O."/>
            <person name="Harris E.H."/>
            <person name="Karpowicz S.J."/>
            <person name="Witman G.B."/>
            <person name="Terry A."/>
            <person name="Salamov A."/>
            <person name="Fritz-Laylin L.K."/>
            <person name="Marechal-Drouard L."/>
            <person name="Marshall W.F."/>
            <person name="Qu L.H."/>
            <person name="Nelson D.R."/>
            <person name="Sanderfoot A.A."/>
            <person name="Spalding M.H."/>
            <person name="Kapitonov V.V."/>
            <person name="Ren Q."/>
            <person name="Ferris P."/>
            <person name="Lindquist E."/>
            <person name="Shapiro H."/>
            <person name="Lucas S.M."/>
            <person name="Grimwood J."/>
            <person name="Schmutz J."/>
            <person name="Cardol P."/>
            <person name="Cerutti H."/>
            <person name="Chanfreau G."/>
            <person name="Chen C.L."/>
            <person name="Cognat V."/>
            <person name="Croft M.T."/>
            <person name="Dent R."/>
            <person name="Dutcher S."/>
            <person name="Fernandez E."/>
            <person name="Fukuzawa H."/>
            <person name="Gonzalez-Ballester D."/>
            <person name="Gonzalez-Halphen D."/>
            <person name="Hallmann A."/>
            <person name="Hanikenne M."/>
            <person name="Hippler M."/>
            <person name="Inwood W."/>
            <person name="Jabbari K."/>
            <person name="Kalanon M."/>
            <person name="Kuras R."/>
            <person name="Lefebvre P.A."/>
            <person name="Lemaire S.D."/>
            <person name="Lobanov A.V."/>
            <person name="Lohr M."/>
            <person name="Manuell A."/>
            <person name="Meier I."/>
            <person name="Mets L."/>
            <person name="Mittag M."/>
            <person name="Mittelmeier T."/>
            <person name="Moroney J.V."/>
            <person name="Moseley J."/>
            <person name="Napoli C."/>
            <person name="Nedelcu A.M."/>
            <person name="Niyogi K."/>
            <person name="Novoselov S.V."/>
            <person name="Paulsen I.T."/>
            <person name="Pazour G."/>
            <person name="Purton S."/>
            <person name="Ral J.P."/>
            <person name="Riano-Pachon D.M."/>
            <person name="Riekhof W."/>
            <person name="Rymarquis L."/>
            <person name="Schroda M."/>
            <person name="Stern D."/>
            <person name="Umen J."/>
            <person name="Willows R."/>
            <person name="Wilson N."/>
            <person name="Zimmer S.L."/>
            <person name="Allmer J."/>
            <person name="Balk J."/>
            <person name="Bisova K."/>
            <person name="Chen C.J."/>
            <person name="Elias M."/>
            <person name="Gendler K."/>
            <person name="Hauser C."/>
            <person name="Lamb M.R."/>
            <person name="Ledford H."/>
            <person name="Long J.C."/>
            <person name="Minagawa J."/>
            <person name="Page M.D."/>
            <person name="Pan J."/>
            <person name="Pootakham W."/>
            <person name="Roje S."/>
            <person name="Rose A."/>
            <person name="Stahlberg E."/>
            <person name="Terauchi A.M."/>
            <person name="Yang P."/>
            <person name="Ball S."/>
            <person name="Bowler C."/>
            <person name="Dieckmann C.L."/>
            <person name="Gladyshev V.N."/>
            <person name="Green P."/>
            <person name="Jorgensen R."/>
            <person name="Mayfield S."/>
            <person name="Mueller-Roeber B."/>
            <person name="Rajamani S."/>
            <person name="Sayre R.T."/>
            <person name="Brokstein P."/>
            <person name="Dubchak I."/>
            <person name="Goodstein D."/>
            <person name="Hornick L."/>
            <person name="Huang Y.W."/>
            <person name="Jhaveri J."/>
            <person name="Luo Y."/>
            <person name="Martinez D."/>
            <person name="Ngau W.C."/>
            <person name="Otillar B."/>
            <person name="Poliakov A."/>
            <person name="Porter A."/>
            <person name="Szajkowski L."/>
            <person name="Werner G."/>
            <person name="Zhou K."/>
            <person name="Grigoriev I.V."/>
            <person name="Rokhsar D.S."/>
            <person name="Grossman A.R."/>
        </authorList>
    </citation>
    <scope>NUCLEOTIDE SEQUENCE [LARGE SCALE GENOMIC DNA]</scope>
    <source>
        <strain evidence="4">CC-503</strain>
    </source>
</reference>
<dbReference type="PANTHER" id="PTHR34370">
    <property type="entry name" value="OS04G0600100 PROTEIN"/>
    <property type="match status" value="1"/>
</dbReference>
<dbReference type="EMBL" id="CM008962">
    <property type="protein sequence ID" value="PNW87864.1"/>
    <property type="molecule type" value="Genomic_DNA"/>
</dbReference>
<evidence type="ECO:0000256" key="2">
    <source>
        <dbReference type="SAM" id="Phobius"/>
    </source>
</evidence>
<evidence type="ECO:0000313" key="4">
    <source>
        <dbReference type="Proteomes" id="UP000006906"/>
    </source>
</evidence>
<dbReference type="RefSeq" id="XP_001702128.1">
    <property type="nucleotide sequence ID" value="XM_001702076.2"/>
</dbReference>
<proteinExistence type="predicted"/>
<dbReference type="InParanoid" id="A8JFZ3"/>
<dbReference type="STRING" id="3055.A8JFZ3"/>
<accession>A8JFZ3</accession>
<feature type="compositionally biased region" description="Pro residues" evidence="1">
    <location>
        <begin position="50"/>
        <end position="64"/>
    </location>
</feature>
<protein>
    <submittedName>
        <fullName evidence="3">Uncharacterized protein</fullName>
    </submittedName>
</protein>
<keyword evidence="2" id="KW-1133">Transmembrane helix</keyword>
<feature type="region of interest" description="Disordered" evidence="1">
    <location>
        <begin position="1"/>
        <end position="73"/>
    </location>
</feature>
<dbReference type="HOGENOM" id="CLU_1191361_0_0_1"/>
<dbReference type="PaxDb" id="3055-EDO97217"/>
<feature type="compositionally biased region" description="Polar residues" evidence="1">
    <location>
        <begin position="34"/>
        <end position="44"/>
    </location>
</feature>
<name>A8JFZ3_CHLRE</name>
<feature type="transmembrane region" description="Helical" evidence="2">
    <location>
        <begin position="201"/>
        <end position="223"/>
    </location>
</feature>
<gene>
    <name evidence="3" type="ORF">CHLRE_01g005001v5</name>
</gene>
<feature type="transmembrane region" description="Helical" evidence="2">
    <location>
        <begin position="146"/>
        <end position="163"/>
    </location>
</feature>
<dbReference type="Gramene" id="PNW87864">
    <property type="protein sequence ID" value="PNW87864"/>
    <property type="gene ID" value="CHLRE_01g005001v5"/>
</dbReference>
<dbReference type="PANTHER" id="PTHR34370:SF1">
    <property type="entry name" value="OS04G0600100 PROTEIN"/>
    <property type="match status" value="1"/>
</dbReference>
<dbReference type="GeneID" id="5727649"/>
<feature type="compositionally biased region" description="Polar residues" evidence="1">
    <location>
        <begin position="1"/>
        <end position="19"/>
    </location>
</feature>
<sequence>MQSLRTPAQPRNAQWSIPQRQGLPLGLWSRTHARGSTRTCSTASGAAPVPDQPQPTPTPSPSPTPSASANPAAANAGGTVAAAAPKGILGRIKYFFLGDKLDKDKLAQLGMGAFASYGFISNVTYGICLGIAWISFVKATGQSPLWAGQWPAFLAFYAGLWTFQNFVRPLRFSLAIALAPVFERMILWISSKTGLEKKWAFGLYLFCFAITTCVVLFGSLYLLGGFPPAPAAA</sequence>
<evidence type="ECO:0000313" key="3">
    <source>
        <dbReference type="EMBL" id="PNW87864.1"/>
    </source>
</evidence>
<keyword evidence="2" id="KW-0472">Membrane</keyword>
<dbReference type="eggNOG" id="ENOG502S8NT">
    <property type="taxonomic scope" value="Eukaryota"/>
</dbReference>